<evidence type="ECO:0000256" key="4">
    <source>
        <dbReference type="ARBA" id="ARBA00008006"/>
    </source>
</evidence>
<keyword evidence="7" id="KW-0679">Respiratory chain</keyword>
<keyword evidence="14" id="KW-1185">Reference proteome</keyword>
<gene>
    <name evidence="13" type="ORF">CHIRRI_LOCUS3984</name>
</gene>
<evidence type="ECO:0000256" key="8">
    <source>
        <dbReference type="ARBA" id="ARBA00022792"/>
    </source>
</evidence>
<dbReference type="Pfam" id="PF05676">
    <property type="entry name" value="NDUF_B7"/>
    <property type="match status" value="1"/>
</dbReference>
<evidence type="ECO:0000256" key="3">
    <source>
        <dbReference type="ARBA" id="ARBA00004637"/>
    </source>
</evidence>
<comment type="subcellular location">
    <subcellularLocation>
        <location evidence="3">Mitochondrion inner membrane</location>
        <topology evidence="3">Peripheral membrane protein</topology>
    </subcellularLocation>
    <subcellularLocation>
        <location evidence="2">Mitochondrion intermembrane space</location>
    </subcellularLocation>
</comment>
<reference evidence="13" key="2">
    <citation type="submission" date="2022-10" db="EMBL/GenBank/DDBJ databases">
        <authorList>
            <consortium name="ENA_rothamsted_submissions"/>
            <consortium name="culmorum"/>
            <person name="King R."/>
        </authorList>
    </citation>
    <scope>NUCLEOTIDE SEQUENCE</scope>
</reference>
<evidence type="ECO:0000256" key="11">
    <source>
        <dbReference type="ARBA" id="ARBA00023136"/>
    </source>
</evidence>
<dbReference type="PANTHER" id="PTHR20900:SF0">
    <property type="entry name" value="NADH DEHYDROGENASE [UBIQUINONE] 1 BETA SUBCOMPLEX SUBUNIT 7"/>
    <property type="match status" value="1"/>
</dbReference>
<organism evidence="13 14">
    <name type="scientific">Chironomus riparius</name>
    <dbReference type="NCBI Taxonomy" id="315576"/>
    <lineage>
        <taxon>Eukaryota</taxon>
        <taxon>Metazoa</taxon>
        <taxon>Ecdysozoa</taxon>
        <taxon>Arthropoda</taxon>
        <taxon>Hexapoda</taxon>
        <taxon>Insecta</taxon>
        <taxon>Pterygota</taxon>
        <taxon>Neoptera</taxon>
        <taxon>Endopterygota</taxon>
        <taxon>Diptera</taxon>
        <taxon>Nematocera</taxon>
        <taxon>Chironomoidea</taxon>
        <taxon>Chironomidae</taxon>
        <taxon>Chironominae</taxon>
        <taxon>Chironomus</taxon>
    </lineage>
</organism>
<keyword evidence="9" id="KW-0249">Electron transport</keyword>
<keyword evidence="8" id="KW-0999">Mitochondrion inner membrane</keyword>
<dbReference type="GO" id="GO:0005758">
    <property type="term" value="C:mitochondrial intermembrane space"/>
    <property type="evidence" value="ECO:0007669"/>
    <property type="project" value="UniProtKB-SubCell"/>
</dbReference>
<sequence length="124" mass="14995">MGNGIILALKPKVIPSPSQESQFNPLFGFENGRKQREMIASEEEMISAKLPHENRDYCAHLALKLMQCRKEVWPWSWKCAPEKHEYLSCEYEDWILRMKEYERERRLMERRERIRKRKEKQGAI</sequence>
<keyword evidence="10" id="KW-0496">Mitochondrion</keyword>
<comment type="similarity">
    <text evidence="4">Belongs to the complex I NDUFB7 subunit family.</text>
</comment>
<evidence type="ECO:0000256" key="7">
    <source>
        <dbReference type="ARBA" id="ARBA00022660"/>
    </source>
</evidence>
<evidence type="ECO:0000256" key="6">
    <source>
        <dbReference type="ARBA" id="ARBA00022448"/>
    </source>
</evidence>
<dbReference type="AlphaFoldDB" id="A0A9N9RQE7"/>
<proteinExistence type="inferred from homology"/>
<accession>A0A9N9RQE7</accession>
<dbReference type="OrthoDB" id="268414at2759"/>
<evidence type="ECO:0000313" key="14">
    <source>
        <dbReference type="Proteomes" id="UP001153620"/>
    </source>
</evidence>
<evidence type="ECO:0000256" key="5">
    <source>
        <dbReference type="ARBA" id="ARBA00018677"/>
    </source>
</evidence>
<keyword evidence="6" id="KW-0813">Transport</keyword>
<evidence type="ECO:0000256" key="9">
    <source>
        <dbReference type="ARBA" id="ARBA00022982"/>
    </source>
</evidence>
<evidence type="ECO:0000256" key="1">
    <source>
        <dbReference type="ARBA" id="ARBA00003195"/>
    </source>
</evidence>
<dbReference type="EMBL" id="OU895877">
    <property type="protein sequence ID" value="CAG9801049.1"/>
    <property type="molecule type" value="Genomic_DNA"/>
</dbReference>
<evidence type="ECO:0000256" key="10">
    <source>
        <dbReference type="ARBA" id="ARBA00023128"/>
    </source>
</evidence>
<evidence type="ECO:0000256" key="12">
    <source>
        <dbReference type="ARBA" id="ARBA00023157"/>
    </source>
</evidence>
<protein>
    <recommendedName>
        <fullName evidence="5">NADH dehydrogenase [ubiquinone] 1 beta subcomplex subunit 7</fullName>
    </recommendedName>
</protein>
<dbReference type="InterPro" id="IPR008698">
    <property type="entry name" value="NDUB7"/>
</dbReference>
<dbReference type="PANTHER" id="PTHR20900">
    <property type="entry name" value="NADH:UBIQUINONE OXIDOREDUCTASE B18-LIKE SUBUNIT"/>
    <property type="match status" value="1"/>
</dbReference>
<keyword evidence="11" id="KW-0472">Membrane</keyword>
<name>A0A9N9RQE7_9DIPT</name>
<reference evidence="13" key="1">
    <citation type="submission" date="2022-01" db="EMBL/GenBank/DDBJ databases">
        <authorList>
            <person name="King R."/>
        </authorList>
    </citation>
    <scope>NUCLEOTIDE SEQUENCE</scope>
</reference>
<comment type="function">
    <text evidence="1">Accessory subunit of the mitochondrial membrane respiratory chain NADH dehydrogenase (Complex I), that is believed not to be involved in catalysis. Complex I functions in the transfer of electrons from NADH to the respiratory chain. The immediate electron acceptor for the enzyme is believed to be ubiquinone.</text>
</comment>
<dbReference type="GO" id="GO:0005743">
    <property type="term" value="C:mitochondrial inner membrane"/>
    <property type="evidence" value="ECO:0007669"/>
    <property type="project" value="UniProtKB-SubCell"/>
</dbReference>
<keyword evidence="12" id="KW-1015">Disulfide bond</keyword>
<evidence type="ECO:0000256" key="2">
    <source>
        <dbReference type="ARBA" id="ARBA00004569"/>
    </source>
</evidence>
<evidence type="ECO:0000313" key="13">
    <source>
        <dbReference type="EMBL" id="CAG9801049.1"/>
    </source>
</evidence>
<dbReference type="Proteomes" id="UP001153620">
    <property type="component" value="Chromosome 1"/>
</dbReference>